<evidence type="ECO:0000313" key="3">
    <source>
        <dbReference type="EMBL" id="BAD84278.1"/>
    </source>
</evidence>
<dbReference type="HOGENOM" id="CLU_2434022_0_0_2"/>
<organism evidence="3 4">
    <name type="scientific">Thermococcus kodakarensis (strain ATCC BAA-918 / JCM 12380 / KOD1)</name>
    <name type="common">Pyrococcus kodakaraensis (strain KOD1)</name>
    <dbReference type="NCBI Taxonomy" id="69014"/>
    <lineage>
        <taxon>Archaea</taxon>
        <taxon>Methanobacteriati</taxon>
        <taxon>Methanobacteriota</taxon>
        <taxon>Thermococci</taxon>
        <taxon>Thermococcales</taxon>
        <taxon>Thermococcaceae</taxon>
        <taxon>Thermococcus</taxon>
    </lineage>
</organism>
<dbReference type="RefSeq" id="WP_011249044.1">
    <property type="nucleotide sequence ID" value="NC_006624.1"/>
</dbReference>
<dbReference type="OrthoDB" id="101092at2157"/>
<proteinExistence type="predicted"/>
<feature type="transmembrane region" description="Helical" evidence="2">
    <location>
        <begin position="6"/>
        <end position="21"/>
    </location>
</feature>
<name>Q5JEJ7_THEKO</name>
<keyword evidence="2" id="KW-0812">Transmembrane</keyword>
<gene>
    <name evidence="3" type="ordered locus">TK0089</name>
</gene>
<evidence type="ECO:0000256" key="2">
    <source>
        <dbReference type="SAM" id="Phobius"/>
    </source>
</evidence>
<protein>
    <submittedName>
        <fullName evidence="3">Uncharacterized protein</fullName>
    </submittedName>
</protein>
<evidence type="ECO:0000256" key="1">
    <source>
        <dbReference type="SAM" id="MobiDB-lite"/>
    </source>
</evidence>
<dbReference type="AlphaFoldDB" id="Q5JEJ7"/>
<dbReference type="Proteomes" id="UP000000536">
    <property type="component" value="Chromosome"/>
</dbReference>
<dbReference type="STRING" id="69014.TK0089"/>
<keyword evidence="2" id="KW-1133">Transmembrane helix</keyword>
<reference evidence="3 4" key="1">
    <citation type="journal article" date="2005" name="Genome Res.">
        <title>Complete genome sequence of the hyperthermophilic archaeon Thermococcus kodakaraensis KOD1 and comparison with Pyrococcus genomes.</title>
        <authorList>
            <person name="Fukui T."/>
            <person name="Atomi H."/>
            <person name="Kanai T."/>
            <person name="Matsumi R."/>
            <person name="Fujiwara S."/>
            <person name="Imanaka T."/>
        </authorList>
    </citation>
    <scope>NUCLEOTIDE SEQUENCE [LARGE SCALE GENOMIC DNA]</scope>
    <source>
        <strain evidence="4">ATCC BAA-918 / JCM 12380 / KOD1</strain>
    </source>
</reference>
<feature type="region of interest" description="Disordered" evidence="1">
    <location>
        <begin position="69"/>
        <end position="90"/>
    </location>
</feature>
<keyword evidence="2" id="KW-0472">Membrane</keyword>
<dbReference type="InParanoid" id="Q5JEJ7"/>
<dbReference type="EMBL" id="AP006878">
    <property type="protein sequence ID" value="BAD84278.1"/>
    <property type="molecule type" value="Genomic_DNA"/>
</dbReference>
<evidence type="ECO:0000313" key="4">
    <source>
        <dbReference type="Proteomes" id="UP000000536"/>
    </source>
</evidence>
<sequence>MFEWLLYISLALGFWLIYEIAKDKVRGPGRYWITLNVEGDAERVEYLIKQLAKDQKIKIRSFKISAEKPSTSKRKKFFGQTTKKEEVDSK</sequence>
<keyword evidence="4" id="KW-1185">Reference proteome</keyword>
<dbReference type="PATRIC" id="fig|69014.16.peg.92"/>
<accession>Q5JEJ7</accession>
<dbReference type="GeneID" id="78446594"/>
<dbReference type="KEGG" id="tko:TK0089"/>
<dbReference type="EnsemblBacteria" id="BAD84278">
    <property type="protein sequence ID" value="BAD84278"/>
    <property type="gene ID" value="TK0089"/>
</dbReference>